<dbReference type="RefSeq" id="XP_008611014.1">
    <property type="nucleotide sequence ID" value="XM_008612792.1"/>
</dbReference>
<proteinExistence type="predicted"/>
<dbReference type="GeneID" id="19947704"/>
<reference evidence="1 2" key="1">
    <citation type="submission" date="2012-04" db="EMBL/GenBank/DDBJ databases">
        <title>The Genome Sequence of Saprolegnia declina VS20.</title>
        <authorList>
            <consortium name="The Broad Institute Genome Sequencing Platform"/>
            <person name="Russ C."/>
            <person name="Nusbaum C."/>
            <person name="Tyler B."/>
            <person name="van West P."/>
            <person name="Dieguez-Uribeondo J."/>
            <person name="de Bruijn I."/>
            <person name="Tripathy S."/>
            <person name="Jiang R."/>
            <person name="Young S.K."/>
            <person name="Zeng Q."/>
            <person name="Gargeya S."/>
            <person name="Fitzgerald M."/>
            <person name="Haas B."/>
            <person name="Abouelleil A."/>
            <person name="Alvarado L."/>
            <person name="Arachchi H.M."/>
            <person name="Berlin A."/>
            <person name="Chapman S.B."/>
            <person name="Goldberg J."/>
            <person name="Griggs A."/>
            <person name="Gujja S."/>
            <person name="Hansen M."/>
            <person name="Howarth C."/>
            <person name="Imamovic A."/>
            <person name="Larimer J."/>
            <person name="McCowen C."/>
            <person name="Montmayeur A."/>
            <person name="Murphy C."/>
            <person name="Neiman D."/>
            <person name="Pearson M."/>
            <person name="Priest M."/>
            <person name="Roberts A."/>
            <person name="Saif S."/>
            <person name="Shea T."/>
            <person name="Sisk P."/>
            <person name="Sykes S."/>
            <person name="Wortman J."/>
            <person name="Nusbaum C."/>
            <person name="Birren B."/>
        </authorList>
    </citation>
    <scope>NUCLEOTIDE SEQUENCE [LARGE SCALE GENOMIC DNA]</scope>
    <source>
        <strain evidence="1 2">VS20</strain>
    </source>
</reference>
<evidence type="ECO:0000313" key="1">
    <source>
        <dbReference type="EMBL" id="EQC35697.1"/>
    </source>
</evidence>
<dbReference type="Proteomes" id="UP000030762">
    <property type="component" value="Unassembled WGS sequence"/>
</dbReference>
<dbReference type="VEuPathDB" id="FungiDB:SDRG_06977"/>
<keyword evidence="2" id="KW-1185">Reference proteome</keyword>
<accession>T0RZA6</accession>
<dbReference type="EMBL" id="JH767150">
    <property type="protein sequence ID" value="EQC35697.1"/>
    <property type="molecule type" value="Genomic_DNA"/>
</dbReference>
<protein>
    <submittedName>
        <fullName evidence="1">Uncharacterized protein</fullName>
    </submittedName>
</protein>
<evidence type="ECO:0000313" key="2">
    <source>
        <dbReference type="Proteomes" id="UP000030762"/>
    </source>
</evidence>
<sequence>MEARVRGLIGQAPDDDGALGASATNARASLEIQVDLSTTACLAAQQCAVTYEHTSQQLLAANQALFQQVAGLQAALHATQGYVVQLAASLQPQGAPAPHFFAAPQHSSAPDLRLQLRLSLQLRPQRHRKRYLPRQH</sequence>
<dbReference type="InParanoid" id="T0RZA6"/>
<organism evidence="1 2">
    <name type="scientific">Saprolegnia diclina (strain VS20)</name>
    <dbReference type="NCBI Taxonomy" id="1156394"/>
    <lineage>
        <taxon>Eukaryota</taxon>
        <taxon>Sar</taxon>
        <taxon>Stramenopiles</taxon>
        <taxon>Oomycota</taxon>
        <taxon>Saprolegniomycetes</taxon>
        <taxon>Saprolegniales</taxon>
        <taxon>Saprolegniaceae</taxon>
        <taxon>Saprolegnia</taxon>
    </lineage>
</organism>
<dbReference type="AlphaFoldDB" id="T0RZA6"/>
<name>T0RZA6_SAPDV</name>
<gene>
    <name evidence="1" type="ORF">SDRG_06977</name>
</gene>